<dbReference type="Pfam" id="PF03564">
    <property type="entry name" value="DUF1759"/>
    <property type="match status" value="1"/>
</dbReference>
<evidence type="ECO:0000313" key="1">
    <source>
        <dbReference type="EMBL" id="CAH2108091.1"/>
    </source>
</evidence>
<dbReference type="Gene3D" id="3.30.70.270">
    <property type="match status" value="1"/>
</dbReference>
<dbReference type="EMBL" id="CAKOGL010000031">
    <property type="protein sequence ID" value="CAH2108091.1"/>
    <property type="molecule type" value="Genomic_DNA"/>
</dbReference>
<dbReference type="PANTHER" id="PTHR47331">
    <property type="entry name" value="PHD-TYPE DOMAIN-CONTAINING PROTEIN"/>
    <property type="match status" value="1"/>
</dbReference>
<dbReference type="Proteomes" id="UP001153954">
    <property type="component" value="Unassembled WGS sequence"/>
</dbReference>
<proteinExistence type="predicted"/>
<evidence type="ECO:0000313" key="2">
    <source>
        <dbReference type="Proteomes" id="UP001153954"/>
    </source>
</evidence>
<dbReference type="InterPro" id="IPR043128">
    <property type="entry name" value="Rev_trsase/Diguanyl_cyclase"/>
</dbReference>
<name>A0AAU9VCV9_EUPED</name>
<dbReference type="Gene3D" id="2.40.70.10">
    <property type="entry name" value="Acid Proteases"/>
    <property type="match status" value="1"/>
</dbReference>
<organism evidence="1 2">
    <name type="scientific">Euphydryas editha</name>
    <name type="common">Edith's checkerspot</name>
    <dbReference type="NCBI Taxonomy" id="104508"/>
    <lineage>
        <taxon>Eukaryota</taxon>
        <taxon>Metazoa</taxon>
        <taxon>Ecdysozoa</taxon>
        <taxon>Arthropoda</taxon>
        <taxon>Hexapoda</taxon>
        <taxon>Insecta</taxon>
        <taxon>Pterygota</taxon>
        <taxon>Neoptera</taxon>
        <taxon>Endopterygota</taxon>
        <taxon>Lepidoptera</taxon>
        <taxon>Glossata</taxon>
        <taxon>Ditrysia</taxon>
        <taxon>Papilionoidea</taxon>
        <taxon>Nymphalidae</taxon>
        <taxon>Nymphalinae</taxon>
        <taxon>Euphydryas</taxon>
    </lineage>
</organism>
<dbReference type="GO" id="GO:0071897">
    <property type="term" value="P:DNA biosynthetic process"/>
    <property type="evidence" value="ECO:0007669"/>
    <property type="project" value="UniProtKB-ARBA"/>
</dbReference>
<dbReference type="Pfam" id="PF05380">
    <property type="entry name" value="Peptidase_A17"/>
    <property type="match status" value="1"/>
</dbReference>
<dbReference type="InterPro" id="IPR008042">
    <property type="entry name" value="Retrotrans_Pao"/>
</dbReference>
<keyword evidence="2" id="KW-1185">Reference proteome</keyword>
<dbReference type="SUPFAM" id="SSF56672">
    <property type="entry name" value="DNA/RNA polymerases"/>
    <property type="match status" value="1"/>
</dbReference>
<dbReference type="PANTHER" id="PTHR47331:SF1">
    <property type="entry name" value="GAG-LIKE PROTEIN"/>
    <property type="match status" value="1"/>
</dbReference>
<dbReference type="InterPro" id="IPR043502">
    <property type="entry name" value="DNA/RNA_pol_sf"/>
</dbReference>
<reference evidence="1" key="1">
    <citation type="submission" date="2022-03" db="EMBL/GenBank/DDBJ databases">
        <authorList>
            <person name="Tunstrom K."/>
        </authorList>
    </citation>
    <scope>NUCLEOTIDE SEQUENCE</scope>
</reference>
<gene>
    <name evidence="1" type="ORF">EEDITHA_LOCUS22056</name>
</gene>
<dbReference type="InterPro" id="IPR005312">
    <property type="entry name" value="DUF1759"/>
</dbReference>
<dbReference type="CDD" id="cd00303">
    <property type="entry name" value="retropepsin_like"/>
    <property type="match status" value="1"/>
</dbReference>
<dbReference type="InterPro" id="IPR021109">
    <property type="entry name" value="Peptidase_aspartic_dom_sf"/>
</dbReference>
<accession>A0AAU9VCV9</accession>
<evidence type="ECO:0008006" key="3">
    <source>
        <dbReference type="Google" id="ProtNLM"/>
    </source>
</evidence>
<protein>
    <recommendedName>
        <fullName evidence="3">Peptidase aspartic putative domain-containing protein</fullName>
    </recommendedName>
</protein>
<sequence length="1377" mass="157426">MDIKILIKKRASFKAKLTQFKNYLSGLENLKKLSTIQHNELTIRLDKILELYVEFDNIQSEIEINCDIPEDQFEEREVYEAQYFSSIALAKELLVRGDDSAGTGDCFNSVTGSCRAHESAPKLNLPTIHLPTFTGQYHDWLEFHDTFCSLIHNNKSMPNINKFHYLRAALKDSAAVIIRSLEFSSDNYEVAWDLLCDRFSNKRLLVNNHIQALFNIEPLVKESAKSLRHLIDMVNKNLRALNTLGLQTEHWDMLIIHIISNKLDSVTNREWETHRCKFKELPSLDNFNAFLRHRSDLLETLETTNTKHKQGEASNNRHKSLVVNSHSSKSFICPLCQNNHAIYNCSKFKSFSVEARLQKAKLLKLCLNCLRQGHTSNSCRLRVCRFCNRSLNSLLHKCINNSSSFSENQTASSSNIENTNVSNKESHVALSAVQNVKSFVLLSTALIQVEDVAGNKHTIRALLDNGSTSSFITKELCTKLKLPITSTSLLVEGLNSQSSRLTMCCDVVISSRTSKYKKNINCFVIPNITRIIPTTRIDHTLLNIPQDIILADPTYYDPAKVDMLLGADIFWQVLCSNNIFLGKNKPTLSKTKLGWLISGLIQTQHNINTVHCNHTITSHDIQLQNQLTKFFELETVPPCEPMSKEELDCEQSFIENTTRESNGRFVVTIPLKENPNKLGGSYEQALTRFLSLERRFQRDPLFKEQYCNFMNEYIALGHMSENTDPEGDTPHCILPHHGVLRETSLSTKLRVVFDASAVTTTGISFNNIQMVGPTVQDDLISILIRMRQHKFVATADAEKMYRSIKVNENQCSLQQVLWRCDPREELKLYKLKTVTYGTASAPYLATRCLKQLGLECSSRVVSEVIQHDFYVDDLITGGSTEAELVEICKGVISQLKKGQFYLRKWYTNQPQILDSVIDENSSDGLLNLSNNEYSKTLGLLWSCKEDKLLFAVNIKLNIPITKRIILSIVSQIFDPLGLVNPCLLAAKLILQKLWSSKITWDEVVSVDIQIIWNKFIESLLYLNNIKIPRHVICTNPLKIELHTFSDASIHAYSACVYIKSVSVNNDVSVHLVTAKSRVAPIKPTTVPRLELCGALLAARLAEKVVSSLRLHIDGYTYWCDSTIVLGWIKSSKINLLKPFVFNRIHEIIDRTQPSMWRYVPTIMNPADIGSRGVDAKQLNNSSLWWSGPPFLRFENSEWPVQPNHINVEDLPEFKVQCHIVSEQDEHLTYYSNFLKRFSNFNKLQRVIVYVHRFIHNVCRRSPKRTGHLKLQELNSALISLCRFAQREKYHEEYNLLKNGKQLPIKNSLNSLSQFFNTNQDLLRVGGRLLNSFYDYDTKHPILLHSSHHITNLIFIHYHILLKHAGPQLLLSTIRHKT</sequence>
<dbReference type="Gene3D" id="3.10.10.10">
    <property type="entry name" value="HIV Type 1 Reverse Transcriptase, subunit A, domain 1"/>
    <property type="match status" value="1"/>
</dbReference>
<comment type="caution">
    <text evidence="1">The sequence shown here is derived from an EMBL/GenBank/DDBJ whole genome shotgun (WGS) entry which is preliminary data.</text>
</comment>